<evidence type="ECO:0000313" key="2">
    <source>
        <dbReference type="EMBL" id="MFD0789274.1"/>
    </source>
</evidence>
<sequence>MGRFTSSAGGDSAVAANGRRAHEAYSSLFGEEVSTNARIPGTMLRPDAIDWSNRIVRELKPDTASGIARGYRQLRGYLRALDPDGDQGWTGVLDVYKP</sequence>
<evidence type="ECO:0000259" key="1">
    <source>
        <dbReference type="Pfam" id="PF15650"/>
    </source>
</evidence>
<accession>A0ABW3AG87</accession>
<feature type="domain" description="Tox-REase-9" evidence="1">
    <location>
        <begin position="14"/>
        <end position="96"/>
    </location>
</feature>
<comment type="caution">
    <text evidence="2">The sequence shown here is derived from an EMBL/GenBank/DDBJ whole genome shotgun (WGS) entry which is preliminary data.</text>
</comment>
<dbReference type="Proteomes" id="UP001597055">
    <property type="component" value="Unassembled WGS sequence"/>
</dbReference>
<evidence type="ECO:0000313" key="3">
    <source>
        <dbReference type="Proteomes" id="UP001597055"/>
    </source>
</evidence>
<name>A0ABW3AG87_9MICO</name>
<reference evidence="3" key="1">
    <citation type="journal article" date="2019" name="Int. J. Syst. Evol. Microbiol.">
        <title>The Global Catalogue of Microorganisms (GCM) 10K type strain sequencing project: providing services to taxonomists for standard genome sequencing and annotation.</title>
        <authorList>
            <consortium name="The Broad Institute Genomics Platform"/>
            <consortium name="The Broad Institute Genome Sequencing Center for Infectious Disease"/>
            <person name="Wu L."/>
            <person name="Ma J."/>
        </authorList>
    </citation>
    <scope>NUCLEOTIDE SEQUENCE [LARGE SCALE GENOMIC DNA]</scope>
    <source>
        <strain evidence="3">CCUG 54523</strain>
    </source>
</reference>
<keyword evidence="3" id="KW-1185">Reference proteome</keyword>
<organism evidence="2 3">
    <name type="scientific">Microbacterium insulae</name>
    <dbReference type="NCBI Taxonomy" id="483014"/>
    <lineage>
        <taxon>Bacteria</taxon>
        <taxon>Bacillati</taxon>
        <taxon>Actinomycetota</taxon>
        <taxon>Actinomycetes</taxon>
        <taxon>Micrococcales</taxon>
        <taxon>Microbacteriaceae</taxon>
        <taxon>Microbacterium</taxon>
    </lineage>
</organism>
<dbReference type="EMBL" id="JBHTII010000001">
    <property type="protein sequence ID" value="MFD0789274.1"/>
    <property type="molecule type" value="Genomic_DNA"/>
</dbReference>
<dbReference type="InterPro" id="IPR028902">
    <property type="entry name" value="Tox-REase-9_dom"/>
</dbReference>
<gene>
    <name evidence="2" type="ORF">ACFQ0P_02605</name>
</gene>
<dbReference type="Pfam" id="PF15650">
    <property type="entry name" value="Tox-REase-9"/>
    <property type="match status" value="1"/>
</dbReference>
<protein>
    <recommendedName>
        <fullName evidence="1">Tox-REase-9 domain-containing protein</fullName>
    </recommendedName>
</protein>
<proteinExistence type="predicted"/>
<dbReference type="RefSeq" id="WP_204980161.1">
    <property type="nucleotide sequence ID" value="NZ_JBHTII010000001.1"/>
</dbReference>